<dbReference type="EMBL" id="FWEV01000296">
    <property type="protein sequence ID" value="SLM32016.1"/>
    <property type="molecule type" value="Genomic_DNA"/>
</dbReference>
<organism evidence="1 2">
    <name type="scientific">Desulfamplus magnetovallimortis</name>
    <dbReference type="NCBI Taxonomy" id="1246637"/>
    <lineage>
        <taxon>Bacteria</taxon>
        <taxon>Pseudomonadati</taxon>
        <taxon>Thermodesulfobacteriota</taxon>
        <taxon>Desulfobacteria</taxon>
        <taxon>Desulfobacterales</taxon>
        <taxon>Desulfobacteraceae</taxon>
        <taxon>Desulfamplus</taxon>
    </lineage>
</organism>
<dbReference type="InterPro" id="IPR013399">
    <property type="entry name" value="CRISPR-assoc_prot_Csy3"/>
</dbReference>
<dbReference type="NCBIfam" id="TIGR02566">
    <property type="entry name" value="cas_Csy3"/>
    <property type="match status" value="1"/>
</dbReference>
<dbReference type="OrthoDB" id="240864at2"/>
<evidence type="ECO:0000313" key="2">
    <source>
        <dbReference type="Proteomes" id="UP000191931"/>
    </source>
</evidence>
<dbReference type="Pfam" id="PF09615">
    <property type="entry name" value="Cas_Csy3"/>
    <property type="match status" value="1"/>
</dbReference>
<dbReference type="Proteomes" id="UP000191931">
    <property type="component" value="Unassembled WGS sequence"/>
</dbReference>
<evidence type="ECO:0008006" key="3">
    <source>
        <dbReference type="Google" id="ProtNLM"/>
    </source>
</evidence>
<dbReference type="STRING" id="1246637.MTBBW1_530021"/>
<dbReference type="RefSeq" id="WP_080801362.1">
    <property type="nucleotide sequence ID" value="NZ_LT828542.1"/>
</dbReference>
<proteinExistence type="predicted"/>
<reference evidence="1 2" key="1">
    <citation type="submission" date="2017-03" db="EMBL/GenBank/DDBJ databases">
        <authorList>
            <person name="Afonso C.L."/>
            <person name="Miller P.J."/>
            <person name="Scott M.A."/>
            <person name="Spackman E."/>
            <person name="Goraichik I."/>
            <person name="Dimitrov K.M."/>
            <person name="Suarez D.L."/>
            <person name="Swayne D.E."/>
        </authorList>
    </citation>
    <scope>NUCLEOTIDE SEQUENCE [LARGE SCALE GENOMIC DNA]</scope>
    <source>
        <strain evidence="1">PRJEB14757</strain>
    </source>
</reference>
<name>A0A1W1HHU4_9BACT</name>
<gene>
    <name evidence="1" type="ORF">MTBBW1_530021</name>
</gene>
<evidence type="ECO:0000313" key="1">
    <source>
        <dbReference type="EMBL" id="SLM32016.1"/>
    </source>
</evidence>
<dbReference type="CDD" id="cd09737">
    <property type="entry name" value="Csy3_I-F"/>
    <property type="match status" value="1"/>
</dbReference>
<dbReference type="AlphaFoldDB" id="A0A1W1HHU4"/>
<keyword evidence="2" id="KW-1185">Reference proteome</keyword>
<accession>A0A1W1HHU4</accession>
<sequence>MALKTASVLAFERKLSNSDALMYSGNWQERDEKNNWIPVRIASKDVRGTISNRLKGAKTDPAKLDAEIQKANLQRVDVAALPFDNDTLRVDFTLRILGNLKEPSACNDQDYQAALAKVIDEYATNTGFDTLAGRYAANIANGRFLWRNRIGSEKIKVRVLHIENSTEKSIWEFDTNEFSLRNFNKTSDDLKALTEVINDGLSGESFTFLKIEAFALIGGGQEVFPSQELVLDNSSNSKKSKVLYHVDEIAAIHSQKIGNALRTIDTWYPGAESLGPIAVEPYGSVTNRGKAYRQPKDKMDFYSIFDNWVIKGKMPSLEQQHYIMATLIRGGVFGEKAD</sequence>
<protein>
    <recommendedName>
        <fullName evidence="3">CRISPR-associated protein, Csy3 family</fullName>
    </recommendedName>
</protein>